<organism evidence="1 2">
    <name type="scientific">Escherichia coli O44:H18 (strain 042 / EAEC)</name>
    <dbReference type="NCBI Taxonomy" id="216592"/>
    <lineage>
        <taxon>Bacteria</taxon>
        <taxon>Pseudomonadati</taxon>
        <taxon>Pseudomonadota</taxon>
        <taxon>Gammaproteobacteria</taxon>
        <taxon>Enterobacterales</taxon>
        <taxon>Enterobacteriaceae</taxon>
        <taxon>Escherichia</taxon>
    </lineage>
</organism>
<dbReference type="PATRIC" id="fig|216592.3.peg.1835"/>
<dbReference type="Proteomes" id="UP000001407">
    <property type="component" value="Chromosome"/>
</dbReference>
<protein>
    <submittedName>
        <fullName evidence="1">Prophage protein</fullName>
    </submittedName>
</protein>
<reference evidence="1 2" key="1">
    <citation type="journal article" date="2010" name="PLoS ONE">
        <title>Complete genome sequence and comparative metabolic profiling of the prototypical enteroaggregative Escherichia coli strain 042.</title>
        <authorList>
            <person name="Chaudhuri R.R."/>
            <person name="Sebaihia M."/>
            <person name="Hobman J.L."/>
            <person name="Webber M.A."/>
            <person name="Leyton D.L."/>
            <person name="Goldberg M.D."/>
            <person name="Cunningham A.F."/>
            <person name="Scott-Tucker A."/>
            <person name="Ferguson P.R."/>
            <person name="Thomas C.M."/>
            <person name="Frankel G."/>
            <person name="Tang C.M."/>
            <person name="Dudley E.G."/>
            <person name="Roberts I.S."/>
            <person name="Rasko D.A."/>
            <person name="Pallen M.J."/>
            <person name="Parkhill J."/>
            <person name="Nataro J.P."/>
            <person name="Thomson N.R."/>
            <person name="Henderson I.R."/>
        </authorList>
    </citation>
    <scope>NUCLEOTIDE SEQUENCE [LARGE SCALE GENOMIC DNA]</scope>
    <source>
        <strain evidence="2">042 / EAEC</strain>
    </source>
</reference>
<name>D3GTI2_ECO44</name>
<gene>
    <name evidence="1" type="ordered locus">EC042_1762</name>
</gene>
<sequence>MHNKTTPDAAAEAIKTLMHALIDISVIADRAHKHATSETEYAGAFVPHSLAVMQFSADTALNEAKAILIADCENGGGVMRDDRFNSLKQEFSGVPDDAADALSSMPELIRAAFFLLSTREYKSTGLDVLNIAADYAEYVAEARYRRKFPEDVSHA</sequence>
<accession>D3GTI2</accession>
<dbReference type="EMBL" id="FN554766">
    <property type="protein sequence ID" value="CBG34591.1"/>
    <property type="molecule type" value="Genomic_DNA"/>
</dbReference>
<dbReference type="KEGG" id="elo:EC042_1762"/>
<evidence type="ECO:0000313" key="1">
    <source>
        <dbReference type="EMBL" id="CBG34591.1"/>
    </source>
</evidence>
<dbReference type="RefSeq" id="WP_000551671.1">
    <property type="nucleotide sequence ID" value="NC_017626.1"/>
</dbReference>
<dbReference type="AlphaFoldDB" id="D3GTI2"/>
<evidence type="ECO:0000313" key="2">
    <source>
        <dbReference type="Proteomes" id="UP000001407"/>
    </source>
</evidence>
<dbReference type="HOGENOM" id="CLU_143399_0_0_6"/>
<proteinExistence type="predicted"/>